<reference evidence="1" key="1">
    <citation type="journal article" date="2013" name="Genetics">
        <title>The draft genome and transcriptome of Panagrellus redivivus are shaped by the harsh demands of a free-living lifestyle.</title>
        <authorList>
            <person name="Srinivasan J."/>
            <person name="Dillman A.R."/>
            <person name="Macchietto M.G."/>
            <person name="Heikkinen L."/>
            <person name="Lakso M."/>
            <person name="Fracchia K.M."/>
            <person name="Antoshechkin I."/>
            <person name="Mortazavi A."/>
            <person name="Wong G."/>
            <person name="Sternberg P.W."/>
        </authorList>
    </citation>
    <scope>NUCLEOTIDE SEQUENCE [LARGE SCALE GENOMIC DNA]</scope>
    <source>
        <strain evidence="1">MT8872</strain>
    </source>
</reference>
<protein>
    <submittedName>
        <fullName evidence="2">LAM_G_DOMAIN domain-containing protein</fullName>
    </submittedName>
</protein>
<name>A0A7E4VMS5_PANRE</name>
<evidence type="ECO:0000313" key="1">
    <source>
        <dbReference type="Proteomes" id="UP000492821"/>
    </source>
</evidence>
<dbReference type="Proteomes" id="UP000492821">
    <property type="component" value="Unassembled WGS sequence"/>
</dbReference>
<dbReference type="AlphaFoldDB" id="A0A7E4VMS5"/>
<proteinExistence type="predicted"/>
<keyword evidence="1" id="KW-1185">Reference proteome</keyword>
<sequence length="96" mass="10917">MHLCRRRRAFRFNCGSPQAFIVQPFKPVYTFGPSSILDFNGSSKLLFRFIPGQLSLYDAHLDDTGLGMYRLATENYSPSTMATYLPFKGLHCHVHG</sequence>
<accession>A0A7E4VMS5</accession>
<reference evidence="2" key="2">
    <citation type="submission" date="2020-10" db="UniProtKB">
        <authorList>
            <consortium name="WormBaseParasite"/>
        </authorList>
    </citation>
    <scope>IDENTIFICATION</scope>
</reference>
<organism evidence="1 2">
    <name type="scientific">Panagrellus redivivus</name>
    <name type="common">Microworm</name>
    <dbReference type="NCBI Taxonomy" id="6233"/>
    <lineage>
        <taxon>Eukaryota</taxon>
        <taxon>Metazoa</taxon>
        <taxon>Ecdysozoa</taxon>
        <taxon>Nematoda</taxon>
        <taxon>Chromadorea</taxon>
        <taxon>Rhabditida</taxon>
        <taxon>Tylenchina</taxon>
        <taxon>Panagrolaimomorpha</taxon>
        <taxon>Panagrolaimoidea</taxon>
        <taxon>Panagrolaimidae</taxon>
        <taxon>Panagrellus</taxon>
    </lineage>
</organism>
<dbReference type="WBParaSite" id="Pan_g22041.t1">
    <property type="protein sequence ID" value="Pan_g22041.t1"/>
    <property type="gene ID" value="Pan_g22041"/>
</dbReference>
<evidence type="ECO:0000313" key="2">
    <source>
        <dbReference type="WBParaSite" id="Pan_g22041.t1"/>
    </source>
</evidence>